<evidence type="ECO:0000313" key="1">
    <source>
        <dbReference type="EMBL" id="KAH7929515.1"/>
    </source>
</evidence>
<organism evidence="1 2">
    <name type="scientific">Leucogyrophana mollusca</name>
    <dbReference type="NCBI Taxonomy" id="85980"/>
    <lineage>
        <taxon>Eukaryota</taxon>
        <taxon>Fungi</taxon>
        <taxon>Dikarya</taxon>
        <taxon>Basidiomycota</taxon>
        <taxon>Agaricomycotina</taxon>
        <taxon>Agaricomycetes</taxon>
        <taxon>Agaricomycetidae</taxon>
        <taxon>Boletales</taxon>
        <taxon>Boletales incertae sedis</taxon>
        <taxon>Leucogyrophana</taxon>
    </lineage>
</organism>
<dbReference type="EMBL" id="MU266340">
    <property type="protein sequence ID" value="KAH7929515.1"/>
    <property type="molecule type" value="Genomic_DNA"/>
</dbReference>
<evidence type="ECO:0000313" key="2">
    <source>
        <dbReference type="Proteomes" id="UP000790709"/>
    </source>
</evidence>
<accession>A0ACB8BU72</accession>
<proteinExistence type="predicted"/>
<protein>
    <submittedName>
        <fullName evidence="1">Uncharacterized protein</fullName>
    </submittedName>
</protein>
<sequence length="2151" mass="237214">MPPRRGAPSFNTLSPQDAPAYPASTPSSPAYHQFPQARANSPSSGFTQFLSKPSKWFGRKPSDPRSIVSANEPRASTSSVGRKPKISRPTDPRPIMASFQSEPRLSNASKSVLDLSTQPPRSFESSQPFPSSSQPSSPESSRGLGDLRTISRKGWSKSADDLGNFSSPPYSPVDVTFQHRVQEYRNRSNSSATLHPTSSSNAYPTRHPFPTIVTSENLSSSPPDSSTFPPESAISISISSPTSESFPAQTGTTATHTRTHSFTPRLASKLSAPKLGFAPSSPKRKGSGSERDGDDIEKTGAGSSPSGRGVFPFSLGSPSSSKQTFPSSSTNAGQSTNMVHAPSLLAPPLIGEPGDHQEGLRDSRRTSQIVYSSGFINRLADAPPSLYSQYRPYSTAANLTLSKGWKSSKAELKGSKLYFYKPPSDRSTAIKELFPTEVIAAVEDEEVDAEPDVPEETGRGARARDDGTIGRKKRAYWGRGTHPQLVYDEAGIEKGTFEALVHETVFSTTFTTSPSPESDPTGTGRSRTSAWKDFSSAVLLGLPLLVDRTKFENEFTRCCANLVSGADDGARDQDRARVTWMAGEYLRYHGVPADALGWETWRSETIPDFSWNSTAPAVVSGVPKSVSTQALYTASPNISLASPSMDTTVLSPNLATFSPRPDDDAKMASLMEALGAPGGPPTSPSGKLPNPRQQRPQHPFSGPCERRIWTLLAQDGFSREVLSLLDPQIIALSLRMFHRRTLQKLPENLTADHLVGADDFSNSDGPNNVSRSFPPSAALFGTEAEPHWLTRLLLMQILGADSSSGSGSISSPSTVASDERNPQTSRTHSRSEVISTWARVGELCRVAGDECSWMAISAALCSRPVARLSKAWKRVDRQSLSAVESWIYPEGDGDVVHAQEPIITAWGGDVKDRLKQMLEHAREEGGEQSWTVNPLMKTRDMFEGLRTKLSLCPSTVVEEQLPQEVGWLVAFWQEFCDGKGNQNAIASKFQRVEQFMSLSFAAEPRRKGLFEPYFWSHAITTPHTHCHPLVPLLFVEPLPTITLIDRGQVWRGRLESGPTRLNVDELQLLQGLETSLRPITRSLKQGTAHAASREKLFSVGDVDLRGTAIPVYEGELVLVARSDLQPNSASRPTSCAPSRPPSSIIEGASVEKAMTRSPSIRVKPGSSQGLERKSSVARRNSLPSISSRPNITVTEASSEKPIRVLVQAGTLDRLVNVLIHGLQGVSVAVADDNGETSLRDGKTRDLIIDQAEFARVWWNIFRSFVTPIVFFELMRKRFVNSRPSSDPAFSNPANVIRFRTEILDTIKEWIVSGGGAQDCLDDVQLFGVLQTFLDGPMNQGLLDSSSSGDVNVQQAWTALQQSVKSTTTAFQSYTMRPPTRVVANARSFAGTSRTRTFGNLPPDIDHLGAEELVENLNAMGAAAFSNVSEEELFITSDLLEVQSADRTGWFPSHEILSTEDIEIQTMYSHILEIEPSSMISELSQDAIYRLLPPSIRSCIRAYSILRKWLVSKLVAPKLGLRLRQARMDLLLRAIEIARLRNLDAGPATLGCADRACVRSFVEAVITSAVVSTESRMHHRPWQNIANIRGVQCDSLAAMLSKPFVPKKSYGDTLVVDISWLLERVLEIVSIPNTVTLSTENSQCIVNLDKRRHLCDLVLTVSSSKSRQRDDVDRKDFERLNNIEKEVNALDFDHRGIRDEAQREALQASVSNTSSARKVARPFQKLVATQQDKNKRDRYLHDRLLRDKKQEQQRTEKRDDYLNKAMRPRKPMTQAQKQHRNKKSYSSAFFQLMRPISSAFTDNIHATGIKRSPAELDFTPSSKPSLVLSIVDARVAPFINNERSFTFQLDTEDGGHYLLQAISKREMTGWIEQINRVAKLAAKRRLTYLGNSPKPQLSDHIHNQAAAPTASRHPTAVFGVELEFLLRREAGGQDVDPGTIPSVVQKCLYEVETRGLSEVGIYRIAGATSEISSLRDAFNRGESPITANSDIHAVCDLIKSWFRLLPEPVFPSSSYYSVIEAMKLEDLNSRLSTIRSVVRGLPQGNFDLLKRVTEHLDKVTDYEEHNQMTAEALAIVFSPNLLRAPQNDFSLILANMGHTHKLVKALITHFHIIFDDDLEAENDGEEDEMEEILEEDEEDEEINPTADGDSED</sequence>
<keyword evidence="2" id="KW-1185">Reference proteome</keyword>
<dbReference type="Proteomes" id="UP000790709">
    <property type="component" value="Unassembled WGS sequence"/>
</dbReference>
<gene>
    <name evidence="1" type="ORF">BV22DRAFT_1080692</name>
</gene>
<name>A0ACB8BU72_9AGAM</name>
<comment type="caution">
    <text evidence="1">The sequence shown here is derived from an EMBL/GenBank/DDBJ whole genome shotgun (WGS) entry which is preliminary data.</text>
</comment>
<reference evidence="1" key="1">
    <citation type="journal article" date="2021" name="New Phytol.">
        <title>Evolutionary innovations through gain and loss of genes in the ectomycorrhizal Boletales.</title>
        <authorList>
            <person name="Wu G."/>
            <person name="Miyauchi S."/>
            <person name="Morin E."/>
            <person name="Kuo A."/>
            <person name="Drula E."/>
            <person name="Varga T."/>
            <person name="Kohler A."/>
            <person name="Feng B."/>
            <person name="Cao Y."/>
            <person name="Lipzen A."/>
            <person name="Daum C."/>
            <person name="Hundley H."/>
            <person name="Pangilinan J."/>
            <person name="Johnson J."/>
            <person name="Barry K."/>
            <person name="LaButti K."/>
            <person name="Ng V."/>
            <person name="Ahrendt S."/>
            <person name="Min B."/>
            <person name="Choi I.G."/>
            <person name="Park H."/>
            <person name="Plett J.M."/>
            <person name="Magnuson J."/>
            <person name="Spatafora J.W."/>
            <person name="Nagy L.G."/>
            <person name="Henrissat B."/>
            <person name="Grigoriev I.V."/>
            <person name="Yang Z.L."/>
            <person name="Xu J."/>
            <person name="Martin F.M."/>
        </authorList>
    </citation>
    <scope>NUCLEOTIDE SEQUENCE</scope>
    <source>
        <strain evidence="1">KUC20120723A-06</strain>
    </source>
</reference>